<keyword evidence="4" id="KW-1185">Reference proteome</keyword>
<proteinExistence type="predicted"/>
<evidence type="ECO:0000313" key="4">
    <source>
        <dbReference type="Proteomes" id="UP000030013"/>
    </source>
</evidence>
<evidence type="ECO:0000313" key="3">
    <source>
        <dbReference type="EMBL" id="KGN40196.1"/>
    </source>
</evidence>
<accession>A0A0A0JX81</accession>
<feature type="transmembrane region" description="Helical" evidence="2">
    <location>
        <begin position="6"/>
        <end position="26"/>
    </location>
</feature>
<organism evidence="3 4">
    <name type="scientific">Knoellia aerolata DSM 18566</name>
    <dbReference type="NCBI Taxonomy" id="1385519"/>
    <lineage>
        <taxon>Bacteria</taxon>
        <taxon>Bacillati</taxon>
        <taxon>Actinomycetota</taxon>
        <taxon>Actinomycetes</taxon>
        <taxon>Micrococcales</taxon>
        <taxon>Intrasporangiaceae</taxon>
        <taxon>Knoellia</taxon>
    </lineage>
</organism>
<name>A0A0A0JX81_9MICO</name>
<evidence type="ECO:0000256" key="1">
    <source>
        <dbReference type="SAM" id="MobiDB-lite"/>
    </source>
</evidence>
<dbReference type="EMBL" id="AVPL01000050">
    <property type="protein sequence ID" value="KGN40196.1"/>
    <property type="molecule type" value="Genomic_DNA"/>
</dbReference>
<protein>
    <submittedName>
        <fullName evidence="3">Uncharacterized protein</fullName>
    </submittedName>
</protein>
<feature type="transmembrane region" description="Helical" evidence="2">
    <location>
        <begin position="71"/>
        <end position="90"/>
    </location>
</feature>
<dbReference type="AlphaFoldDB" id="A0A0A0JX81"/>
<dbReference type="Proteomes" id="UP000030013">
    <property type="component" value="Unassembled WGS sequence"/>
</dbReference>
<sequence>MTGWWWIVVVLAVAGAVLLGVGFVLMRRARPTAEIRGGFGGPAGSSDVGHHPSFDPPGPADHWKVGAPLRIAGFACLATAAVLGLALTVAQAF</sequence>
<dbReference type="STRING" id="1385519.N801_16370"/>
<keyword evidence="2" id="KW-0812">Transmembrane</keyword>
<gene>
    <name evidence="3" type="ORF">N801_16370</name>
</gene>
<comment type="caution">
    <text evidence="3">The sequence shown here is derived from an EMBL/GenBank/DDBJ whole genome shotgun (WGS) entry which is preliminary data.</text>
</comment>
<dbReference type="RefSeq" id="WP_035939456.1">
    <property type="nucleotide sequence ID" value="NZ_AVPL01000050.1"/>
</dbReference>
<reference evidence="3 4" key="1">
    <citation type="submission" date="2013-08" db="EMBL/GenBank/DDBJ databases">
        <title>The genome sequence of Knoellia aerolata.</title>
        <authorList>
            <person name="Zhu W."/>
            <person name="Wang G."/>
        </authorList>
    </citation>
    <scope>NUCLEOTIDE SEQUENCE [LARGE SCALE GENOMIC DNA]</scope>
    <source>
        <strain evidence="3 4">DSM 18566</strain>
    </source>
</reference>
<keyword evidence="2" id="KW-1133">Transmembrane helix</keyword>
<feature type="region of interest" description="Disordered" evidence="1">
    <location>
        <begin position="38"/>
        <end position="60"/>
    </location>
</feature>
<evidence type="ECO:0000256" key="2">
    <source>
        <dbReference type="SAM" id="Phobius"/>
    </source>
</evidence>
<keyword evidence="2" id="KW-0472">Membrane</keyword>
<dbReference type="OrthoDB" id="4843842at2"/>